<keyword evidence="2" id="KW-0805">Transcription regulation</keyword>
<dbReference type="GO" id="GO:0003700">
    <property type="term" value="F:DNA-binding transcription factor activity"/>
    <property type="evidence" value="ECO:0007669"/>
    <property type="project" value="InterPro"/>
</dbReference>
<reference evidence="7 8" key="2">
    <citation type="submission" date="2017-07" db="EMBL/GenBank/DDBJ databases">
        <title>Candidatus Dactylopiibacterium carminicum, a nitrogen-fixing symbiont of the cochineal insect Dactylopius coccus and Dactylopius opuntiae (Hemiptera: Coccoidea: Dactylopiidae).</title>
        <authorList>
            <person name="Vera A."/>
        </authorList>
    </citation>
    <scope>NUCLEOTIDE SEQUENCE [LARGE SCALE GENOMIC DNA]</scope>
    <source>
        <strain evidence="7 8">NFDCM</strain>
    </source>
</reference>
<dbReference type="EMBL" id="MDUX01000002">
    <property type="protein sequence ID" value="KAF7600698.1"/>
    <property type="molecule type" value="Genomic_DNA"/>
</dbReference>
<dbReference type="SUPFAM" id="SSF53850">
    <property type="entry name" value="Periplasmic binding protein-like II"/>
    <property type="match status" value="1"/>
</dbReference>
<evidence type="ECO:0000256" key="3">
    <source>
        <dbReference type="ARBA" id="ARBA00023125"/>
    </source>
</evidence>
<dbReference type="Proteomes" id="UP000216107">
    <property type="component" value="Unassembled WGS sequence"/>
</dbReference>
<evidence type="ECO:0000256" key="1">
    <source>
        <dbReference type="ARBA" id="ARBA00009437"/>
    </source>
</evidence>
<name>A0A272ETC8_9RHOO</name>
<keyword evidence="4" id="KW-0804">Transcription</keyword>
<dbReference type="InterPro" id="IPR000847">
    <property type="entry name" value="LysR_HTH_N"/>
</dbReference>
<dbReference type="Pfam" id="PF03466">
    <property type="entry name" value="LysR_substrate"/>
    <property type="match status" value="1"/>
</dbReference>
<evidence type="ECO:0000313" key="6">
    <source>
        <dbReference type="EMBL" id="KAF7600698.1"/>
    </source>
</evidence>
<dbReference type="PANTHER" id="PTHR30537:SF21">
    <property type="entry name" value="HTH-TYPE TRANSCRIPTIONAL REGULATOR SINR-RELATED"/>
    <property type="match status" value="1"/>
</dbReference>
<dbReference type="CDD" id="cd08422">
    <property type="entry name" value="PBP2_CrgA_like"/>
    <property type="match status" value="1"/>
</dbReference>
<dbReference type="Pfam" id="PF00126">
    <property type="entry name" value="HTH_1"/>
    <property type="match status" value="1"/>
</dbReference>
<dbReference type="InterPro" id="IPR036388">
    <property type="entry name" value="WH-like_DNA-bd_sf"/>
</dbReference>
<evidence type="ECO:0000259" key="5">
    <source>
        <dbReference type="PROSITE" id="PS50931"/>
    </source>
</evidence>
<dbReference type="PROSITE" id="PS50931">
    <property type="entry name" value="HTH_LYSR"/>
    <property type="match status" value="1"/>
</dbReference>
<dbReference type="AlphaFoldDB" id="A0A272ETC8"/>
<dbReference type="PANTHER" id="PTHR30537">
    <property type="entry name" value="HTH-TYPE TRANSCRIPTIONAL REGULATOR"/>
    <property type="match status" value="1"/>
</dbReference>
<comment type="caution">
    <text evidence="7">The sequence shown here is derived from an EMBL/GenBank/DDBJ whole genome shotgun (WGS) entry which is preliminary data.</text>
</comment>
<dbReference type="Gene3D" id="3.40.190.290">
    <property type="match status" value="1"/>
</dbReference>
<evidence type="ECO:0000313" key="7">
    <source>
        <dbReference type="EMBL" id="PAS93000.1"/>
    </source>
</evidence>
<dbReference type="Proteomes" id="UP000623509">
    <property type="component" value="Unassembled WGS sequence"/>
</dbReference>
<evidence type="ECO:0000313" key="9">
    <source>
        <dbReference type="Proteomes" id="UP000623509"/>
    </source>
</evidence>
<dbReference type="InterPro" id="IPR036390">
    <property type="entry name" value="WH_DNA-bd_sf"/>
</dbReference>
<evidence type="ECO:0000256" key="4">
    <source>
        <dbReference type="ARBA" id="ARBA00023163"/>
    </source>
</evidence>
<dbReference type="EMBL" id="NMRN01000025">
    <property type="protein sequence ID" value="PAS93000.1"/>
    <property type="molecule type" value="Genomic_DNA"/>
</dbReference>
<keyword evidence="9" id="KW-1185">Reference proteome</keyword>
<keyword evidence="3" id="KW-0238">DNA-binding</keyword>
<dbReference type="InterPro" id="IPR058163">
    <property type="entry name" value="LysR-type_TF_proteobact-type"/>
</dbReference>
<evidence type="ECO:0000313" key="8">
    <source>
        <dbReference type="Proteomes" id="UP000216107"/>
    </source>
</evidence>
<gene>
    <name evidence="6" type="ORF">BGI27_00880</name>
    <name evidence="7" type="ORF">CGU29_09465</name>
</gene>
<dbReference type="GO" id="GO:0006351">
    <property type="term" value="P:DNA-templated transcription"/>
    <property type="evidence" value="ECO:0007669"/>
    <property type="project" value="TreeGrafter"/>
</dbReference>
<sequence length="301" mass="33213">MIRLDDLRVFVHAARAGSFSAAARELDLSPALASGAVQRLERALGIRLFVRSTRRMRLSEDGLRYLPHAQAILDAVASGQEALAEGRAGVAGPLRLSMPSDLGRNVLLRWLDEFQQLHPRLSLHLHLSDQTADFFRDALDASVRYGQLADSSLVALPLVPDNRRSLCAAPAYLARHGRPLAPDDLRHHNCLRYVMSEHTHERWRFQLPEGVRTVPVSGDRVSDDADIVRRWAVAGLGVVYKSRLDLGSDIAAGRLVELFPSGWGQPAPLQLVAAHRSALTPVVQQLRAFLAARFAQTQAED</sequence>
<organism evidence="7 8">
    <name type="scientific">Candidatus Dactylopiibacterium carminicum</name>
    <dbReference type="NCBI Taxonomy" id="857335"/>
    <lineage>
        <taxon>Bacteria</taxon>
        <taxon>Pseudomonadati</taxon>
        <taxon>Pseudomonadota</taxon>
        <taxon>Betaproteobacteria</taxon>
        <taxon>Rhodocyclales</taxon>
        <taxon>Rhodocyclaceae</taxon>
        <taxon>Candidatus Dactylopiibacterium</taxon>
    </lineage>
</organism>
<protein>
    <submittedName>
        <fullName evidence="7">LysR family transcriptional regulator</fullName>
    </submittedName>
</protein>
<proteinExistence type="inferred from homology"/>
<reference evidence="6 9" key="1">
    <citation type="submission" date="2016-08" db="EMBL/GenBank/DDBJ databases">
        <title>Candidatus Dactylopiibacterium carminicum genome sequence.</title>
        <authorList>
            <person name="Ramirez-Puebla S.T."/>
            <person name="Ormeno-Orrillo E."/>
            <person name="Vera-Ponce De Leon A."/>
            <person name="Luis L."/>
            <person name="Sanchez-Flores A."/>
            <person name="Monica R."/>
            <person name="Martinez-Romero E."/>
        </authorList>
    </citation>
    <scope>NUCLEOTIDE SEQUENCE [LARGE SCALE GENOMIC DNA]</scope>
    <source>
        <strain evidence="6">END1</strain>
    </source>
</reference>
<dbReference type="OrthoDB" id="9786526at2"/>
<accession>A0A272ETC8</accession>
<evidence type="ECO:0000256" key="2">
    <source>
        <dbReference type="ARBA" id="ARBA00023015"/>
    </source>
</evidence>
<dbReference type="FunFam" id="1.10.10.10:FF:000001">
    <property type="entry name" value="LysR family transcriptional regulator"/>
    <property type="match status" value="1"/>
</dbReference>
<dbReference type="RefSeq" id="WP_095523046.1">
    <property type="nucleotide sequence ID" value="NZ_MDUX01000002.1"/>
</dbReference>
<comment type="similarity">
    <text evidence="1">Belongs to the LysR transcriptional regulatory family.</text>
</comment>
<dbReference type="Gene3D" id="1.10.10.10">
    <property type="entry name" value="Winged helix-like DNA-binding domain superfamily/Winged helix DNA-binding domain"/>
    <property type="match status" value="1"/>
</dbReference>
<dbReference type="SUPFAM" id="SSF46785">
    <property type="entry name" value="Winged helix' DNA-binding domain"/>
    <property type="match status" value="1"/>
</dbReference>
<dbReference type="GO" id="GO:0043565">
    <property type="term" value="F:sequence-specific DNA binding"/>
    <property type="evidence" value="ECO:0007669"/>
    <property type="project" value="TreeGrafter"/>
</dbReference>
<dbReference type="InterPro" id="IPR005119">
    <property type="entry name" value="LysR_subst-bd"/>
</dbReference>
<dbReference type="FunFam" id="3.40.190.290:FF:000001">
    <property type="entry name" value="Transcriptional regulator, LysR family"/>
    <property type="match status" value="1"/>
</dbReference>
<feature type="domain" description="HTH lysR-type" evidence="5">
    <location>
        <begin position="2"/>
        <end position="59"/>
    </location>
</feature>